<reference evidence="2 3" key="1">
    <citation type="submission" date="2024-01" db="EMBL/GenBank/DDBJ databases">
        <title>Niabella digestum sp. nov., isolated from waste digestion system.</title>
        <authorList>
            <person name="Zhang L."/>
        </authorList>
    </citation>
    <scope>NUCLEOTIDE SEQUENCE [LARGE SCALE GENOMIC DNA]</scope>
    <source>
        <strain evidence="2 3">A18</strain>
    </source>
</reference>
<evidence type="ECO:0008006" key="4">
    <source>
        <dbReference type="Google" id="ProtNLM"/>
    </source>
</evidence>
<feature type="chain" id="PRO_5047416964" description="DUF3575 domain-containing protein" evidence="1">
    <location>
        <begin position="23"/>
        <end position="225"/>
    </location>
</feature>
<comment type="caution">
    <text evidence="2">The sequence shown here is derived from an EMBL/GenBank/DDBJ whole genome shotgun (WGS) entry which is preliminary data.</text>
</comment>
<evidence type="ECO:0000313" key="3">
    <source>
        <dbReference type="Proteomes" id="UP001357452"/>
    </source>
</evidence>
<dbReference type="EMBL" id="JAZGLY010000001">
    <property type="protein sequence ID" value="MEE6186012.1"/>
    <property type="molecule type" value="Genomic_DNA"/>
</dbReference>
<evidence type="ECO:0000313" key="2">
    <source>
        <dbReference type="EMBL" id="MEE6186012.1"/>
    </source>
</evidence>
<dbReference type="RefSeq" id="WP_330973417.1">
    <property type="nucleotide sequence ID" value="NZ_JAZGLY010000001.1"/>
</dbReference>
<name>A0ABU7RDE6_9BACT</name>
<proteinExistence type="predicted"/>
<sequence length="225" mass="25004">MKTCRFAIILTVFVVTALNAFAQQERKERASDNSVPEEKGFKKHHLFTGGGVTASFYTGGTVLGLSPVLGYKFNDYVDGGVLLHYVYHGARDWREINDKFRRHVYGPGIFTRVYPVPFIFVQGQLEHNFIAENYTAKPGSAYYASGKFRANATSLLLGGGLSTGRLKGGTTFFYLSVLADVLKNRNSPYVDVDYYGTPNEKVRIVPVIRAGVNVGLFQGRYGVYD</sequence>
<gene>
    <name evidence="2" type="ORF">V2H41_01875</name>
</gene>
<dbReference type="Proteomes" id="UP001357452">
    <property type="component" value="Unassembled WGS sequence"/>
</dbReference>
<organism evidence="2 3">
    <name type="scientific">Niabella digestorum</name>
    <dbReference type="NCBI Taxonomy" id="3117701"/>
    <lineage>
        <taxon>Bacteria</taxon>
        <taxon>Pseudomonadati</taxon>
        <taxon>Bacteroidota</taxon>
        <taxon>Chitinophagia</taxon>
        <taxon>Chitinophagales</taxon>
        <taxon>Chitinophagaceae</taxon>
        <taxon>Niabella</taxon>
    </lineage>
</organism>
<accession>A0ABU7RDE6</accession>
<keyword evidence="1" id="KW-0732">Signal</keyword>
<evidence type="ECO:0000256" key="1">
    <source>
        <dbReference type="SAM" id="SignalP"/>
    </source>
</evidence>
<protein>
    <recommendedName>
        <fullName evidence="4">DUF3575 domain-containing protein</fullName>
    </recommendedName>
</protein>
<feature type="signal peptide" evidence="1">
    <location>
        <begin position="1"/>
        <end position="22"/>
    </location>
</feature>
<keyword evidence="3" id="KW-1185">Reference proteome</keyword>